<dbReference type="RefSeq" id="WP_151730147.1">
    <property type="nucleotide sequence ID" value="NZ_BKZV01000010.1"/>
</dbReference>
<name>A0A5J4KHJ5_9CHLR</name>
<comment type="caution">
    <text evidence="1">The sequence shown here is derived from an EMBL/GenBank/DDBJ whole genome shotgun (WGS) entry which is preliminary data.</text>
</comment>
<gene>
    <name evidence="1" type="ORF">KTAU_43330</name>
</gene>
<organism evidence="1 2">
    <name type="scientific">Thermogemmatispora aurantia</name>
    <dbReference type="NCBI Taxonomy" id="2045279"/>
    <lineage>
        <taxon>Bacteria</taxon>
        <taxon>Bacillati</taxon>
        <taxon>Chloroflexota</taxon>
        <taxon>Ktedonobacteria</taxon>
        <taxon>Thermogemmatisporales</taxon>
        <taxon>Thermogemmatisporaceae</taxon>
        <taxon>Thermogemmatispora</taxon>
    </lineage>
</organism>
<dbReference type="InterPro" id="IPR006230">
    <property type="entry name" value="MutL"/>
</dbReference>
<evidence type="ECO:0000313" key="2">
    <source>
        <dbReference type="Proteomes" id="UP000334820"/>
    </source>
</evidence>
<accession>A0A5J4KHJ5</accession>
<keyword evidence="2" id="KW-1185">Reference proteome</keyword>
<dbReference type="Proteomes" id="UP000334820">
    <property type="component" value="Unassembled WGS sequence"/>
</dbReference>
<dbReference type="Pfam" id="PF13941">
    <property type="entry name" value="MutL"/>
    <property type="match status" value="1"/>
</dbReference>
<proteinExistence type="predicted"/>
<dbReference type="AlphaFoldDB" id="A0A5J4KHJ5"/>
<reference evidence="1 2" key="1">
    <citation type="journal article" date="2019" name="Int. J. Syst. Evol. Microbiol.">
        <title>Thermogemmatispora aurantia sp. nov. and Thermogemmatispora argillosa sp. nov., within the class Ktedonobacteria, and emended description of the genus Thermogemmatispora.</title>
        <authorList>
            <person name="Zheng Y."/>
            <person name="Wang C.M."/>
            <person name="Sakai Y."/>
            <person name="Abe K."/>
            <person name="Yokota A."/>
            <person name="Yabe S."/>
        </authorList>
    </citation>
    <scope>NUCLEOTIDE SEQUENCE [LARGE SCALE GENOMIC DNA]</scope>
    <source>
        <strain evidence="1 2">A1-2</strain>
    </source>
</reference>
<dbReference type="EMBL" id="BKZV01000010">
    <property type="protein sequence ID" value="GER85699.1"/>
    <property type="molecule type" value="Genomic_DNA"/>
</dbReference>
<protein>
    <submittedName>
        <fullName evidence="1">Uncharacterized protein</fullName>
    </submittedName>
</protein>
<evidence type="ECO:0000313" key="1">
    <source>
        <dbReference type="EMBL" id="GER85699.1"/>
    </source>
</evidence>
<sequence length="624" mass="66146">MQTQLNQQEGQATAHRKDAAAANSILVADCGSVLTKVSLLGLVEGQYRLMARGEAPTTLAAPQEDITRGIVQAINEIELVTGRQIIVDGRLLAPEQPDGNGVDVFVTTISAGGPLRLLVLGAANPTLTDLVRQAVSGLYAETHALPSPTFTASMAAGQLAQPGATPLPGAVPGAGPVPWTPERLALEWRRQIDRLRELQPHAAIIVGMADGPTGATPIQEACQLLVNAAQEQREKTRLFPLPVLYAAAPQYVEASRRLINGAGEVMRLDPLVSASNLGSISLAVSSLYERSILRRLPGSETLWSWSSATPVATATSLSSLVRFLAHHYTMNVMAVDAGGANTTLLLAGERGEFIPMVNAGIGVGSGLGELLKRVGSQHISRWLPFDVSDEELRQFVLNTMLHPHVVPSNQRELQISQAFAREAILLTAEALKAGSLSNFSPDLVLATGGVLAHAPRPAQAALMLLDALQPRGVTSLVLDRTLLFQQLGAIATVNPVAAVQVNENDAVTHRLGTCVIPYGTLPPDQIALRVVVEYSNGRQVQVEVMSGSIEVIPLRLNEQALLTLYPAPTVDVGLGPGERARAAEEIDGGLVGLIIDARGRPLVLPADKAERHARLLQWSQAIGA</sequence>